<keyword evidence="1" id="KW-0812">Transmembrane</keyword>
<reference evidence="2" key="1">
    <citation type="submission" date="2018-12" db="EMBL/GenBank/DDBJ databases">
        <authorList>
            <consortium name="Pathogen Informatics"/>
        </authorList>
    </citation>
    <scope>NUCLEOTIDE SEQUENCE [LARGE SCALE GENOMIC DNA]</scope>
    <source>
        <strain evidence="2">NCTC10643</strain>
    </source>
</reference>
<sequence>MKIKRMVIVFFWIILIPTTLLILSYYPSIGRIEKWAIAFVIGLVYAFIFRKTLKMKFF</sequence>
<evidence type="ECO:0000256" key="1">
    <source>
        <dbReference type="SAM" id="Phobius"/>
    </source>
</evidence>
<name>A0A448TA61_MANHA</name>
<dbReference type="EMBL" id="LR134495">
    <property type="protein sequence ID" value="VEI76883.1"/>
    <property type="molecule type" value="Genomic_DNA"/>
</dbReference>
<protein>
    <submittedName>
        <fullName evidence="2">Uncharacterized protein</fullName>
    </submittedName>
</protein>
<organism evidence="2 3">
    <name type="scientific">Mannheimia haemolytica</name>
    <name type="common">Pasteurella haemolytica</name>
    <dbReference type="NCBI Taxonomy" id="75985"/>
    <lineage>
        <taxon>Bacteria</taxon>
        <taxon>Pseudomonadati</taxon>
        <taxon>Pseudomonadota</taxon>
        <taxon>Gammaproteobacteria</taxon>
        <taxon>Pasteurellales</taxon>
        <taxon>Pasteurellaceae</taxon>
        <taxon>Mannheimia</taxon>
    </lineage>
</organism>
<evidence type="ECO:0000313" key="3">
    <source>
        <dbReference type="Proteomes" id="UP000271188"/>
    </source>
</evidence>
<feature type="transmembrane region" description="Helical" evidence="1">
    <location>
        <begin position="7"/>
        <end position="26"/>
    </location>
</feature>
<dbReference type="AlphaFoldDB" id="A0A448TA61"/>
<accession>A0A448TA61</accession>
<feature type="transmembrane region" description="Helical" evidence="1">
    <location>
        <begin position="32"/>
        <end position="49"/>
    </location>
</feature>
<proteinExistence type="predicted"/>
<keyword evidence="1" id="KW-0472">Membrane</keyword>
<keyword evidence="1" id="KW-1133">Transmembrane helix</keyword>
<dbReference type="Proteomes" id="UP000271188">
    <property type="component" value="Chromosome"/>
</dbReference>
<evidence type="ECO:0000313" key="2">
    <source>
        <dbReference type="EMBL" id="VEI76883.1"/>
    </source>
</evidence>
<gene>
    <name evidence="2" type="ORF">NCTC10643_01093</name>
</gene>